<name>A0A1B7NK25_9EURO</name>
<gene>
    <name evidence="1" type="ORF">ACJ72_08749</name>
</gene>
<dbReference type="EMBL" id="LGUA01003876">
    <property type="protein sequence ID" value="OAX76957.1"/>
    <property type="molecule type" value="Genomic_DNA"/>
</dbReference>
<dbReference type="STRING" id="1658172.A0A1B7NK25"/>
<keyword evidence="2" id="KW-1185">Reference proteome</keyword>
<feature type="non-terminal residue" evidence="1">
    <location>
        <position position="100"/>
    </location>
</feature>
<evidence type="ECO:0000313" key="1">
    <source>
        <dbReference type="EMBL" id="OAX76957.1"/>
    </source>
</evidence>
<protein>
    <recommendedName>
        <fullName evidence="3">LEA domain protein</fullName>
    </recommendedName>
</protein>
<dbReference type="OrthoDB" id="4023585at2759"/>
<accession>A0A1B7NK25</accession>
<reference evidence="1 2" key="1">
    <citation type="submission" date="2015-07" db="EMBL/GenBank/DDBJ databases">
        <title>Emmonsia species relationships and genome sequence.</title>
        <authorList>
            <person name="Cuomo C.A."/>
            <person name="Schwartz I.S."/>
            <person name="Kenyon C."/>
            <person name="de Hoog G.S."/>
            <person name="Govender N.P."/>
            <person name="Botha A."/>
            <person name="Moreno L."/>
            <person name="de Vries M."/>
            <person name="Munoz J.F."/>
            <person name="Stielow J.B."/>
        </authorList>
    </citation>
    <scope>NUCLEOTIDE SEQUENCE [LARGE SCALE GENOMIC DNA]</scope>
    <source>
        <strain evidence="1 2">CBS 136260</strain>
    </source>
</reference>
<sequence>MSFLARATPVIRTTVIPVRTASVVVTRPARFSTSAQRAEKGPIEVTRETLKKADRVVSNAAVKGIETGEKATHKLKDTIGVKSKKAEEEVMRTAKGAEDK</sequence>
<dbReference type="AlphaFoldDB" id="A0A1B7NK25"/>
<evidence type="ECO:0008006" key="3">
    <source>
        <dbReference type="Google" id="ProtNLM"/>
    </source>
</evidence>
<evidence type="ECO:0000313" key="2">
    <source>
        <dbReference type="Proteomes" id="UP000091918"/>
    </source>
</evidence>
<organism evidence="1 2">
    <name type="scientific">Emergomyces africanus</name>
    <dbReference type="NCBI Taxonomy" id="1955775"/>
    <lineage>
        <taxon>Eukaryota</taxon>
        <taxon>Fungi</taxon>
        <taxon>Dikarya</taxon>
        <taxon>Ascomycota</taxon>
        <taxon>Pezizomycotina</taxon>
        <taxon>Eurotiomycetes</taxon>
        <taxon>Eurotiomycetidae</taxon>
        <taxon>Onygenales</taxon>
        <taxon>Ajellomycetaceae</taxon>
        <taxon>Emergomyces</taxon>
    </lineage>
</organism>
<proteinExistence type="predicted"/>
<comment type="caution">
    <text evidence="1">The sequence shown here is derived from an EMBL/GenBank/DDBJ whole genome shotgun (WGS) entry which is preliminary data.</text>
</comment>
<dbReference type="Proteomes" id="UP000091918">
    <property type="component" value="Unassembled WGS sequence"/>
</dbReference>